<organism evidence="2 3">
    <name type="scientific">Actinokineospora bangkokensis</name>
    <dbReference type="NCBI Taxonomy" id="1193682"/>
    <lineage>
        <taxon>Bacteria</taxon>
        <taxon>Bacillati</taxon>
        <taxon>Actinomycetota</taxon>
        <taxon>Actinomycetes</taxon>
        <taxon>Pseudonocardiales</taxon>
        <taxon>Pseudonocardiaceae</taxon>
        <taxon>Actinokineospora</taxon>
    </lineage>
</organism>
<comment type="caution">
    <text evidence="2">The sequence shown here is derived from an EMBL/GenBank/DDBJ whole genome shotgun (WGS) entry which is preliminary data.</text>
</comment>
<evidence type="ECO:0000313" key="3">
    <source>
        <dbReference type="Proteomes" id="UP000186040"/>
    </source>
</evidence>
<feature type="compositionally biased region" description="Basic and acidic residues" evidence="1">
    <location>
        <begin position="84"/>
        <end position="97"/>
    </location>
</feature>
<dbReference type="Proteomes" id="UP000186040">
    <property type="component" value="Unassembled WGS sequence"/>
</dbReference>
<feature type="compositionally biased region" description="Gly residues" evidence="1">
    <location>
        <begin position="107"/>
        <end position="116"/>
    </location>
</feature>
<dbReference type="Gene3D" id="1.10.1220.10">
    <property type="entry name" value="Met repressor-like"/>
    <property type="match status" value="1"/>
</dbReference>
<gene>
    <name evidence="2" type="ORF">BJP25_10090</name>
</gene>
<dbReference type="OrthoDB" id="5193907at2"/>
<dbReference type="EMBL" id="MKQR01000007">
    <property type="protein sequence ID" value="OLR94147.1"/>
    <property type="molecule type" value="Genomic_DNA"/>
</dbReference>
<reference evidence="2 3" key="1">
    <citation type="submission" date="2016-10" db="EMBL/GenBank/DDBJ databases">
        <title>The Draft Genome Sequence of Actinokineospora bangkokensis 44EHWT reveals the biosynthetic pathway of antifungal compounds Thailandins with unusual extender unit butylmalonyl-CoA.</title>
        <authorList>
            <person name="Greule A."/>
            <person name="Intra B."/>
            <person name="Flemming S."/>
            <person name="Rommel M.G."/>
            <person name="Panbangred W."/>
            <person name="Bechthold A."/>
        </authorList>
    </citation>
    <scope>NUCLEOTIDE SEQUENCE [LARGE SCALE GENOMIC DNA]</scope>
    <source>
        <strain evidence="2 3">44EHW</strain>
    </source>
</reference>
<dbReference type="InterPro" id="IPR013321">
    <property type="entry name" value="Arc_rbn_hlx_hlx"/>
</dbReference>
<dbReference type="STRING" id="1193682.BJP25_10090"/>
<dbReference type="RefSeq" id="WP_075973529.1">
    <property type="nucleotide sequence ID" value="NZ_MKQR01000007.1"/>
</dbReference>
<feature type="region of interest" description="Disordered" evidence="1">
    <location>
        <begin position="158"/>
        <end position="191"/>
    </location>
</feature>
<keyword evidence="3" id="KW-1185">Reference proteome</keyword>
<evidence type="ECO:0000313" key="2">
    <source>
        <dbReference type="EMBL" id="OLR94147.1"/>
    </source>
</evidence>
<dbReference type="AlphaFoldDB" id="A0A1Q9LQ21"/>
<dbReference type="InterPro" id="IPR010985">
    <property type="entry name" value="Ribbon_hlx_hlx"/>
</dbReference>
<protein>
    <submittedName>
        <fullName evidence="2">HicB family protein</fullName>
    </submittedName>
</protein>
<dbReference type="SUPFAM" id="SSF47598">
    <property type="entry name" value="Ribbon-helix-helix"/>
    <property type="match status" value="1"/>
</dbReference>
<feature type="region of interest" description="Disordered" evidence="1">
    <location>
        <begin position="79"/>
        <end position="119"/>
    </location>
</feature>
<evidence type="ECO:0000256" key="1">
    <source>
        <dbReference type="SAM" id="MobiDB-lite"/>
    </source>
</evidence>
<dbReference type="Pfam" id="PF05534">
    <property type="entry name" value="HicB"/>
    <property type="match status" value="1"/>
</dbReference>
<proteinExistence type="predicted"/>
<dbReference type="GO" id="GO:0006355">
    <property type="term" value="P:regulation of DNA-templated transcription"/>
    <property type="evidence" value="ECO:0007669"/>
    <property type="project" value="InterPro"/>
</dbReference>
<dbReference type="InterPro" id="IPR008651">
    <property type="entry name" value="Uncharacterised_HicB"/>
</dbReference>
<name>A0A1Q9LQ21_9PSEU</name>
<accession>A0A1Q9LQ21</accession>
<sequence>MDLSPYISALRDDLTTTASAGDETTRRAATVLAAALEPAARLAIMTALADLAAEVTAELPDHVVDVRLDGRDVRVAVTATAGARRPEPEPEPERPRAEQPGQSGPSGHQGQGGPAGAAGDMSRMTLRLFEELKSRAEQAASSQGVSLNTFVQQALQGALSGKGRHGFGHHTPPADGTPDDDGKRVRGWYTG</sequence>